<dbReference type="EC" id="3.5.1.25" evidence="9"/>
<evidence type="ECO:0000256" key="7">
    <source>
        <dbReference type="PIRSR" id="PIRSR038994-3"/>
    </source>
</evidence>
<dbReference type="AlphaFoldDB" id="A0A7X2TRS7"/>
<keyword evidence="3 5" id="KW-0378">Hydrolase</keyword>
<dbReference type="SUPFAM" id="SSF51556">
    <property type="entry name" value="Metallo-dependent hydrolases"/>
    <property type="match status" value="1"/>
</dbReference>
<dbReference type="InterPro" id="IPR003764">
    <property type="entry name" value="GlcNAc_6-P_deAcase"/>
</dbReference>
<proteinExistence type="inferred from homology"/>
<dbReference type="PANTHER" id="PTHR11113">
    <property type="entry name" value="N-ACETYLGLUCOSAMINE-6-PHOSPHATE DEACETYLASE"/>
    <property type="match status" value="1"/>
</dbReference>
<dbReference type="Proteomes" id="UP000460549">
    <property type="component" value="Unassembled WGS sequence"/>
</dbReference>
<feature type="binding site" evidence="7">
    <location>
        <position position="119"/>
    </location>
    <ligand>
        <name>Zn(2+)</name>
        <dbReference type="ChEBI" id="CHEBI:29105"/>
    </ligand>
</feature>
<dbReference type="CDD" id="cd00854">
    <property type="entry name" value="NagA"/>
    <property type="match status" value="1"/>
</dbReference>
<dbReference type="PANTHER" id="PTHR11113:SF14">
    <property type="entry name" value="N-ACETYLGLUCOSAMINE-6-PHOSPHATE DEACETYLASE"/>
    <property type="match status" value="1"/>
</dbReference>
<dbReference type="PIRSF" id="PIRSF038994">
    <property type="entry name" value="NagA"/>
    <property type="match status" value="1"/>
</dbReference>
<sequence length="373" mass="40882">MVISSSRVLIGSSLVPRTIEIEDGKIISINETNKADNTIIIPGFFDIHTHGGDMIDVNHIESYEDVNKLSRFFASKGVTSFLASVMTDTKETTERILKILRLAIERGVDGARLEGIHLEGPFLSLEYKGAMAPELILDGDPALFDHYQEISGNNILYITIAPEGKCALDLIKHIKREDRCKVSIGHSAAEYETAIEAIENGAVASTHTFNAMKLFHMHRPAISGAVLERDEVYTEVIADGFHLHPATVRLILKIKGNRKVIAITDSIMAAGLPDGNYKLGVNDVVVKNGDAQLLNGVRAGSTLTMDRAMRNIIKFTQSELSYVSPLLSENAATMLGLDRGAIKVGYPADFVVLDNDLNLLETYVSGRKVYTKE</sequence>
<evidence type="ECO:0000313" key="10">
    <source>
        <dbReference type="Proteomes" id="UP000460549"/>
    </source>
</evidence>
<dbReference type="Gene3D" id="3.20.20.140">
    <property type="entry name" value="Metal-dependent hydrolases"/>
    <property type="match status" value="1"/>
</dbReference>
<accession>A0A7X2TRS7</accession>
<feature type="binding site" evidence="7">
    <location>
        <position position="186"/>
    </location>
    <ligand>
        <name>Zn(2+)</name>
        <dbReference type="ChEBI" id="CHEBI:29105"/>
    </ligand>
</feature>
<dbReference type="SUPFAM" id="SSF51338">
    <property type="entry name" value="Composite domain of metallo-dependent hydrolases"/>
    <property type="match status" value="1"/>
</dbReference>
<feature type="binding site" evidence="7">
    <location>
        <position position="207"/>
    </location>
    <ligand>
        <name>Zn(2+)</name>
        <dbReference type="ChEBI" id="CHEBI:29105"/>
    </ligand>
</feature>
<dbReference type="RefSeq" id="WP_154426762.1">
    <property type="nucleotide sequence ID" value="NZ_JAQYGB010000072.1"/>
</dbReference>
<name>A0A7X2TRS7_9SPIO</name>
<gene>
    <name evidence="9" type="primary">nagA</name>
    <name evidence="9" type="ORF">FYJ80_10590</name>
</gene>
<reference evidence="9 10" key="1">
    <citation type="submission" date="2019-08" db="EMBL/GenBank/DDBJ databases">
        <title>In-depth cultivation of the pig gut microbiome towards novel bacterial diversity and tailored functional studies.</title>
        <authorList>
            <person name="Wylensek D."/>
            <person name="Hitch T.C.A."/>
            <person name="Clavel T."/>
        </authorList>
    </citation>
    <scope>NUCLEOTIDE SEQUENCE [LARGE SCALE GENOMIC DNA]</scope>
    <source>
        <strain evidence="9 10">NM-380-WT-3C1</strain>
    </source>
</reference>
<protein>
    <submittedName>
        <fullName evidence="9">N-acetylglucosamine-6-phosphate deacetylase</fullName>
        <ecNumber evidence="9">3.5.1.25</ecNumber>
    </submittedName>
</protein>
<evidence type="ECO:0000256" key="3">
    <source>
        <dbReference type="ARBA" id="ARBA00022801"/>
    </source>
</evidence>
<evidence type="ECO:0000256" key="2">
    <source>
        <dbReference type="ARBA" id="ARBA00022723"/>
    </source>
</evidence>
<evidence type="ECO:0000256" key="4">
    <source>
        <dbReference type="ARBA" id="ARBA00023277"/>
    </source>
</evidence>
<dbReference type="GO" id="GO:0008448">
    <property type="term" value="F:N-acetylglucosamine-6-phosphate deacetylase activity"/>
    <property type="evidence" value="ECO:0007669"/>
    <property type="project" value="UniProtKB-EC"/>
</dbReference>
<evidence type="ECO:0000313" key="9">
    <source>
        <dbReference type="EMBL" id="MSU07207.1"/>
    </source>
</evidence>
<dbReference type="GO" id="GO:0046872">
    <property type="term" value="F:metal ion binding"/>
    <property type="evidence" value="ECO:0007669"/>
    <property type="project" value="UniProtKB-KW"/>
</dbReference>
<dbReference type="EMBL" id="VUNN01000030">
    <property type="protein sequence ID" value="MSU07207.1"/>
    <property type="molecule type" value="Genomic_DNA"/>
</dbReference>
<feature type="active site" description="Proton donor/acceptor" evidence="6">
    <location>
        <position position="265"/>
    </location>
</feature>
<keyword evidence="2 7" id="KW-0479">Metal-binding</keyword>
<dbReference type="Gene3D" id="2.30.40.10">
    <property type="entry name" value="Urease, subunit C, domain 1"/>
    <property type="match status" value="1"/>
</dbReference>
<dbReference type="InterPro" id="IPR011059">
    <property type="entry name" value="Metal-dep_hydrolase_composite"/>
</dbReference>
<dbReference type="Pfam" id="PF01979">
    <property type="entry name" value="Amidohydro_1"/>
    <property type="match status" value="1"/>
</dbReference>
<organism evidence="9 10">
    <name type="scientific">Bullifex porci</name>
    <dbReference type="NCBI Taxonomy" id="2606638"/>
    <lineage>
        <taxon>Bacteria</taxon>
        <taxon>Pseudomonadati</taxon>
        <taxon>Spirochaetota</taxon>
        <taxon>Spirochaetia</taxon>
        <taxon>Spirochaetales</taxon>
        <taxon>Spirochaetaceae</taxon>
        <taxon>Bullifex</taxon>
    </lineage>
</organism>
<keyword evidence="4 5" id="KW-0119">Carbohydrate metabolism</keyword>
<keyword evidence="10" id="KW-1185">Reference proteome</keyword>
<evidence type="ECO:0000259" key="8">
    <source>
        <dbReference type="Pfam" id="PF01979"/>
    </source>
</evidence>
<comment type="cofactor">
    <cofactor evidence="7">
        <name>a divalent metal cation</name>
        <dbReference type="ChEBI" id="CHEBI:60240"/>
    </cofactor>
    <text evidence="7">Binds 1 divalent metal cation per subunit.</text>
</comment>
<dbReference type="InterPro" id="IPR006680">
    <property type="entry name" value="Amidohydro-rel"/>
</dbReference>
<evidence type="ECO:0000256" key="5">
    <source>
        <dbReference type="PIRNR" id="PIRNR038994"/>
    </source>
</evidence>
<evidence type="ECO:0000256" key="6">
    <source>
        <dbReference type="PIRSR" id="PIRSR038994-1"/>
    </source>
</evidence>
<feature type="domain" description="Amidohydrolase-related" evidence="8">
    <location>
        <begin position="39"/>
        <end position="368"/>
    </location>
</feature>
<comment type="similarity">
    <text evidence="1 5">Belongs to the metallo-dependent hydrolases superfamily. NagA family.</text>
</comment>
<evidence type="ECO:0000256" key="1">
    <source>
        <dbReference type="ARBA" id="ARBA00010716"/>
    </source>
</evidence>
<dbReference type="GO" id="GO:0006046">
    <property type="term" value="P:N-acetylglucosamine catabolic process"/>
    <property type="evidence" value="ECO:0007669"/>
    <property type="project" value="TreeGrafter"/>
</dbReference>
<dbReference type="InterPro" id="IPR032466">
    <property type="entry name" value="Metal_Hydrolase"/>
</dbReference>
<dbReference type="NCBIfam" id="TIGR00221">
    <property type="entry name" value="nagA"/>
    <property type="match status" value="1"/>
</dbReference>
<comment type="caution">
    <text evidence="9">The sequence shown here is derived from an EMBL/GenBank/DDBJ whole genome shotgun (WGS) entry which is preliminary data.</text>
</comment>